<proteinExistence type="predicted"/>
<keyword evidence="3" id="KW-1185">Reference proteome</keyword>
<evidence type="ECO:0000256" key="1">
    <source>
        <dbReference type="SAM" id="MobiDB-lite"/>
    </source>
</evidence>
<feature type="region of interest" description="Disordered" evidence="1">
    <location>
        <begin position="28"/>
        <end position="72"/>
    </location>
</feature>
<feature type="compositionally biased region" description="Gly residues" evidence="1">
    <location>
        <begin position="59"/>
        <end position="72"/>
    </location>
</feature>
<gene>
    <name evidence="2" type="ORF">ACFQZ8_30855</name>
</gene>
<comment type="caution">
    <text evidence="2">The sequence shown here is derived from an EMBL/GenBank/DDBJ whole genome shotgun (WGS) entry which is preliminary data.</text>
</comment>
<evidence type="ECO:0000313" key="2">
    <source>
        <dbReference type="EMBL" id="MFD0788335.1"/>
    </source>
</evidence>
<name>A0ABW3ABN1_9ACTN</name>
<feature type="compositionally biased region" description="Basic and acidic residues" evidence="1">
    <location>
        <begin position="34"/>
        <end position="50"/>
    </location>
</feature>
<evidence type="ECO:0000313" key="3">
    <source>
        <dbReference type="Proteomes" id="UP001597053"/>
    </source>
</evidence>
<reference evidence="3" key="1">
    <citation type="journal article" date="2019" name="Int. J. Syst. Evol. Microbiol.">
        <title>The Global Catalogue of Microorganisms (GCM) 10K type strain sequencing project: providing services to taxonomists for standard genome sequencing and annotation.</title>
        <authorList>
            <consortium name="The Broad Institute Genomics Platform"/>
            <consortium name="The Broad Institute Genome Sequencing Center for Infectious Disease"/>
            <person name="Wu L."/>
            <person name="Ma J."/>
        </authorList>
    </citation>
    <scope>NUCLEOTIDE SEQUENCE [LARGE SCALE GENOMIC DNA]</scope>
    <source>
        <strain evidence="3">JCM 32148</strain>
    </source>
</reference>
<dbReference type="EMBL" id="JBHTHM010002694">
    <property type="protein sequence ID" value="MFD0788335.1"/>
    <property type="molecule type" value="Genomic_DNA"/>
</dbReference>
<dbReference type="Proteomes" id="UP001597053">
    <property type="component" value="Unassembled WGS sequence"/>
</dbReference>
<organism evidence="2 3">
    <name type="scientific">Micromonospora azadirachtae</name>
    <dbReference type="NCBI Taxonomy" id="1970735"/>
    <lineage>
        <taxon>Bacteria</taxon>
        <taxon>Bacillati</taxon>
        <taxon>Actinomycetota</taxon>
        <taxon>Actinomycetes</taxon>
        <taxon>Micromonosporales</taxon>
        <taxon>Micromonosporaceae</taxon>
        <taxon>Micromonospora</taxon>
    </lineage>
</organism>
<sequence length="72" mass="7622">MLAFKEGGLSRPLERPGFLEGELITSVLTEDLAGPERPDLEESDQEKPDQGDPSEEGSGRAGQGRAGAVGQR</sequence>
<protein>
    <submittedName>
        <fullName evidence="2">Uncharacterized protein</fullName>
    </submittedName>
</protein>
<accession>A0ABW3ABN1</accession>